<keyword evidence="1" id="KW-0732">Signal</keyword>
<evidence type="ECO:0000313" key="2">
    <source>
        <dbReference type="EMBL" id="SDY42376.1"/>
    </source>
</evidence>
<organism evidence="2 3">
    <name type="scientific">Amycolatopsis xylanica</name>
    <dbReference type="NCBI Taxonomy" id="589385"/>
    <lineage>
        <taxon>Bacteria</taxon>
        <taxon>Bacillati</taxon>
        <taxon>Actinomycetota</taxon>
        <taxon>Actinomycetes</taxon>
        <taxon>Pseudonocardiales</taxon>
        <taxon>Pseudonocardiaceae</taxon>
        <taxon>Amycolatopsis</taxon>
    </lineage>
</organism>
<name>A0A1H3JR26_9PSEU</name>
<dbReference type="Proteomes" id="UP000199515">
    <property type="component" value="Unassembled WGS sequence"/>
</dbReference>
<accession>A0A1H3JR26</accession>
<sequence>MKRLVLALALLISGCGIQATGAVPMGPAPTYVPRGATSGPTPADLVLFFVVDGHIQGVARPSDGRNSLANSLALLFKGPNAEDTKRGMVTFLPAYSGSIGYEMADTLNVKLPFPLKGVPALGLSQIACTALTALNVSGAGNVRPDVVTLTGSEGAPLQRGCDG</sequence>
<dbReference type="PROSITE" id="PS51257">
    <property type="entry name" value="PROKAR_LIPOPROTEIN"/>
    <property type="match status" value="1"/>
</dbReference>
<reference evidence="2 3" key="1">
    <citation type="submission" date="2016-10" db="EMBL/GenBank/DDBJ databases">
        <authorList>
            <person name="de Groot N.N."/>
        </authorList>
    </citation>
    <scope>NUCLEOTIDE SEQUENCE [LARGE SCALE GENOMIC DNA]</scope>
    <source>
        <strain evidence="2 3">CPCC 202699</strain>
    </source>
</reference>
<keyword evidence="3" id="KW-1185">Reference proteome</keyword>
<gene>
    <name evidence="2" type="ORF">SAMN05421504_105512</name>
</gene>
<dbReference type="STRING" id="589385.SAMN05421504_105512"/>
<dbReference type="AlphaFoldDB" id="A0A1H3JR26"/>
<evidence type="ECO:0000256" key="1">
    <source>
        <dbReference type="SAM" id="SignalP"/>
    </source>
</evidence>
<dbReference type="RefSeq" id="WP_091292793.1">
    <property type="nucleotide sequence ID" value="NZ_FNON01000005.1"/>
</dbReference>
<proteinExistence type="predicted"/>
<dbReference type="OrthoDB" id="3619627at2"/>
<feature type="chain" id="PRO_5011627533" description="Sporulation and spore germination" evidence="1">
    <location>
        <begin position="22"/>
        <end position="163"/>
    </location>
</feature>
<evidence type="ECO:0000313" key="3">
    <source>
        <dbReference type="Proteomes" id="UP000199515"/>
    </source>
</evidence>
<evidence type="ECO:0008006" key="4">
    <source>
        <dbReference type="Google" id="ProtNLM"/>
    </source>
</evidence>
<dbReference type="EMBL" id="FNON01000005">
    <property type="protein sequence ID" value="SDY42376.1"/>
    <property type="molecule type" value="Genomic_DNA"/>
</dbReference>
<feature type="signal peptide" evidence="1">
    <location>
        <begin position="1"/>
        <end position="21"/>
    </location>
</feature>
<protein>
    <recommendedName>
        <fullName evidence="4">Sporulation and spore germination</fullName>
    </recommendedName>
</protein>